<evidence type="ECO:0000259" key="5">
    <source>
        <dbReference type="PROSITE" id="PS51525"/>
    </source>
</evidence>
<name>A0ABQ8UEW8_9EUKA</name>
<dbReference type="SUPFAM" id="SSF47370">
    <property type="entry name" value="Bromodomain"/>
    <property type="match status" value="1"/>
</dbReference>
<dbReference type="InterPro" id="IPR038336">
    <property type="entry name" value="NET_sf"/>
</dbReference>
<protein>
    <submittedName>
        <fullName evidence="6">RING3 protein</fullName>
    </submittedName>
</protein>
<feature type="domain" description="Bromo" evidence="4">
    <location>
        <begin position="47"/>
        <end position="119"/>
    </location>
</feature>
<dbReference type="PANTHER" id="PTHR22880:SF225">
    <property type="entry name" value="BROMODOMAIN-CONTAINING PROTEIN BET-1-RELATED"/>
    <property type="match status" value="1"/>
</dbReference>
<dbReference type="PRINTS" id="PR00503">
    <property type="entry name" value="BROMODOMAIN"/>
</dbReference>
<comment type="caution">
    <text evidence="6">The sequence shown here is derived from an EMBL/GenBank/DDBJ whole genome shotgun (WGS) entry which is preliminary data.</text>
</comment>
<feature type="region of interest" description="Disordered" evidence="3">
    <location>
        <begin position="1"/>
        <end position="29"/>
    </location>
</feature>
<feature type="region of interest" description="Disordered" evidence="3">
    <location>
        <begin position="277"/>
        <end position="313"/>
    </location>
</feature>
<feature type="compositionally biased region" description="Pro residues" evidence="3">
    <location>
        <begin position="404"/>
        <end position="422"/>
    </location>
</feature>
<dbReference type="Pfam" id="PF00439">
    <property type="entry name" value="Bromodomain"/>
    <property type="match status" value="1"/>
</dbReference>
<organism evidence="6 7">
    <name type="scientific">Paratrimastix pyriformis</name>
    <dbReference type="NCBI Taxonomy" id="342808"/>
    <lineage>
        <taxon>Eukaryota</taxon>
        <taxon>Metamonada</taxon>
        <taxon>Preaxostyla</taxon>
        <taxon>Paratrimastigidae</taxon>
        <taxon>Paratrimastix</taxon>
    </lineage>
</organism>
<feature type="domain" description="NET" evidence="5">
    <location>
        <begin position="198"/>
        <end position="280"/>
    </location>
</feature>
<evidence type="ECO:0000256" key="3">
    <source>
        <dbReference type="SAM" id="MobiDB-lite"/>
    </source>
</evidence>
<gene>
    <name evidence="6" type="ORF">PAPYR_8062</name>
</gene>
<feature type="region of interest" description="Disordered" evidence="3">
    <location>
        <begin position="507"/>
        <end position="533"/>
    </location>
</feature>
<dbReference type="Pfam" id="PF17035">
    <property type="entry name" value="BET"/>
    <property type="match status" value="1"/>
</dbReference>
<dbReference type="InterPro" id="IPR036427">
    <property type="entry name" value="Bromodomain-like_sf"/>
</dbReference>
<feature type="region of interest" description="Disordered" evidence="3">
    <location>
        <begin position="348"/>
        <end position="426"/>
    </location>
</feature>
<feature type="compositionally biased region" description="Polar residues" evidence="3">
    <location>
        <begin position="284"/>
        <end position="295"/>
    </location>
</feature>
<dbReference type="InterPro" id="IPR050935">
    <property type="entry name" value="Bromo_chromatin_reader"/>
</dbReference>
<keyword evidence="1 2" id="KW-0103">Bromodomain</keyword>
<feature type="compositionally biased region" description="Polar residues" evidence="3">
    <location>
        <begin position="394"/>
        <end position="403"/>
    </location>
</feature>
<feature type="compositionally biased region" description="Polar residues" evidence="3">
    <location>
        <begin position="516"/>
        <end position="527"/>
    </location>
</feature>
<dbReference type="SMART" id="SM00297">
    <property type="entry name" value="BROMO"/>
    <property type="match status" value="1"/>
</dbReference>
<evidence type="ECO:0000256" key="1">
    <source>
        <dbReference type="ARBA" id="ARBA00023117"/>
    </source>
</evidence>
<evidence type="ECO:0000259" key="4">
    <source>
        <dbReference type="PROSITE" id="PS50014"/>
    </source>
</evidence>
<dbReference type="InterPro" id="IPR027353">
    <property type="entry name" value="NET_dom"/>
</dbReference>
<dbReference type="PROSITE" id="PS51525">
    <property type="entry name" value="NET"/>
    <property type="match status" value="1"/>
</dbReference>
<dbReference type="InterPro" id="IPR018359">
    <property type="entry name" value="Bromodomain_CS"/>
</dbReference>
<evidence type="ECO:0000256" key="2">
    <source>
        <dbReference type="PROSITE-ProRule" id="PRU00035"/>
    </source>
</evidence>
<sequence length="533" mass="57095">MKRSRRGESPTTTRATPPRKGGKRDKDIPDELYEPLRSALRAIRATMKTKNAWPFNEPVDPVKLNIPDYFTIVKRPMDFSTIERKILQRQYASIAEVKADVKLVWDNCHLYNKAGTDVCVMAREIEKVAERNLAKIPQGIMDLVIPRPSRASAKKAAAAMSGEAQSELEETSSSGEEQVESMVNQKVREILAKPGTLPMVPAKEPKRRVESEKKQLSTNINKLPESRLGKVLDIIKAHMPPSSTDDGDEFEVDIDSLDAPTLHQLARYVNQCIARKKKARPGSIPTNIPSSLPIQPSSHPSSGGGGGPKKRPLTAQERLAQVAATQADNQQKIQGMEAALHQMGTPTGAAAKFRQGGPPVAPTPPGHGGPGAGGEASSSSDSSDSDSDSASDSNQQRTTVQNPPQAPTGVPPYPQQRPPVPGTPVGGMYPMAPAAMAVLPGQSPMQAPLQPMAMLPMGGMSPMGLPVMAAPPNWAPHPMMSPLPPQLAPMTRPMTPMTSIPASYHSTAKLAPMTRPMTSITGVSSSRSPEKPS</sequence>
<evidence type="ECO:0000313" key="7">
    <source>
        <dbReference type="Proteomes" id="UP001141327"/>
    </source>
</evidence>
<dbReference type="PANTHER" id="PTHR22880">
    <property type="entry name" value="FALZ-RELATED BROMODOMAIN-CONTAINING PROTEINS"/>
    <property type="match status" value="1"/>
</dbReference>
<feature type="region of interest" description="Disordered" evidence="3">
    <location>
        <begin position="160"/>
        <end position="182"/>
    </location>
</feature>
<evidence type="ECO:0000313" key="6">
    <source>
        <dbReference type="EMBL" id="KAJ4456663.1"/>
    </source>
</evidence>
<dbReference type="PROSITE" id="PS00633">
    <property type="entry name" value="BROMODOMAIN_1"/>
    <property type="match status" value="1"/>
</dbReference>
<dbReference type="Gene3D" id="1.20.1270.220">
    <property type="match status" value="1"/>
</dbReference>
<accession>A0ABQ8UEW8</accession>
<dbReference type="Gene3D" id="1.20.920.10">
    <property type="entry name" value="Bromodomain-like"/>
    <property type="match status" value="1"/>
</dbReference>
<dbReference type="PROSITE" id="PS50014">
    <property type="entry name" value="BROMODOMAIN_2"/>
    <property type="match status" value="1"/>
</dbReference>
<dbReference type="Proteomes" id="UP001141327">
    <property type="component" value="Unassembled WGS sequence"/>
</dbReference>
<proteinExistence type="predicted"/>
<keyword evidence="7" id="KW-1185">Reference proteome</keyword>
<reference evidence="6" key="1">
    <citation type="journal article" date="2022" name="bioRxiv">
        <title>Genomics of Preaxostyla Flagellates Illuminates Evolutionary Transitions and the Path Towards Mitochondrial Loss.</title>
        <authorList>
            <person name="Novak L.V.F."/>
            <person name="Treitli S.C."/>
            <person name="Pyrih J."/>
            <person name="Halakuc P."/>
            <person name="Pipaliya S.V."/>
            <person name="Vacek V."/>
            <person name="Brzon O."/>
            <person name="Soukal P."/>
            <person name="Eme L."/>
            <person name="Dacks J.B."/>
            <person name="Karnkowska A."/>
            <person name="Elias M."/>
            <person name="Hampl V."/>
        </authorList>
    </citation>
    <scope>NUCLEOTIDE SEQUENCE</scope>
    <source>
        <strain evidence="6">RCP-MX</strain>
    </source>
</reference>
<dbReference type="EMBL" id="JAPMOS010000064">
    <property type="protein sequence ID" value="KAJ4456663.1"/>
    <property type="molecule type" value="Genomic_DNA"/>
</dbReference>
<dbReference type="InterPro" id="IPR001487">
    <property type="entry name" value="Bromodomain"/>
</dbReference>